<name>K2JVU9_HELPX</name>
<dbReference type="AlphaFoldDB" id="K2JVU9"/>
<dbReference type="EMBL" id="AMOQ01000012">
    <property type="protein sequence ID" value="EKE78652.1"/>
    <property type="molecule type" value="Genomic_DNA"/>
</dbReference>
<protein>
    <submittedName>
        <fullName evidence="1">Uncharacterized protein</fullName>
    </submittedName>
</protein>
<proteinExistence type="predicted"/>
<dbReference type="PATRIC" id="fig|1145110.4.peg.1635"/>
<comment type="caution">
    <text evidence="1">The sequence shown here is derived from an EMBL/GenBank/DDBJ whole genome shotgun (WGS) entry which is preliminary data.</text>
</comment>
<evidence type="ECO:0000313" key="1">
    <source>
        <dbReference type="EMBL" id="EKE78652.1"/>
    </source>
</evidence>
<gene>
    <name evidence="1" type="ORF">OUC_1681</name>
</gene>
<organism evidence="1 2">
    <name type="scientific">Helicobacter pylori R018c</name>
    <dbReference type="NCBI Taxonomy" id="1145110"/>
    <lineage>
        <taxon>Bacteria</taxon>
        <taxon>Pseudomonadati</taxon>
        <taxon>Campylobacterota</taxon>
        <taxon>Epsilonproteobacteria</taxon>
        <taxon>Campylobacterales</taxon>
        <taxon>Helicobacteraceae</taxon>
        <taxon>Helicobacter</taxon>
    </lineage>
</organism>
<sequence>MLNEQAFKALQSQNLLDPQAEKDLNEALDSITDGNNKR</sequence>
<accession>K2JVU9</accession>
<reference evidence="1 2" key="1">
    <citation type="submission" date="2012-08" db="EMBL/GenBank/DDBJ databases">
        <title>Comparative Sequence Analysis of H. pylori isolates.</title>
        <authorList>
            <person name="Blanchard T.G."/>
            <person name="Czinn S.J."/>
            <person name="McCracken C.M."/>
            <person name="Abolude K.A."/>
            <person name="Shefchek K.S."/>
            <person name="Maroo A.M."/>
            <person name="Santana-Cruz I.S."/>
            <person name="Tallon L.J."/>
            <person name="Ficke F.W.F."/>
        </authorList>
    </citation>
    <scope>NUCLEOTIDE SEQUENCE [LARGE SCALE GENOMIC DNA]</scope>
    <source>
        <strain evidence="1 2">R018c</strain>
    </source>
</reference>
<dbReference type="Proteomes" id="UP000002808">
    <property type="component" value="Unassembled WGS sequence"/>
</dbReference>
<evidence type="ECO:0000313" key="2">
    <source>
        <dbReference type="Proteomes" id="UP000002808"/>
    </source>
</evidence>